<dbReference type="OrthoDB" id="6629240at2"/>
<dbReference type="AlphaFoldDB" id="A4ADN2"/>
<gene>
    <name evidence="1" type="ORF">KT71_11745</name>
</gene>
<proteinExistence type="predicted"/>
<dbReference type="EMBL" id="AAOA02000003">
    <property type="protein sequence ID" value="EAQ95921.1"/>
    <property type="molecule type" value="Genomic_DNA"/>
</dbReference>
<keyword evidence="2" id="KW-1185">Reference proteome</keyword>
<organism evidence="1 2">
    <name type="scientific">Congregibacter litoralis KT71</name>
    <dbReference type="NCBI Taxonomy" id="314285"/>
    <lineage>
        <taxon>Bacteria</taxon>
        <taxon>Pseudomonadati</taxon>
        <taxon>Pseudomonadota</taxon>
        <taxon>Gammaproteobacteria</taxon>
        <taxon>Cellvibrionales</taxon>
        <taxon>Halieaceae</taxon>
        <taxon>Congregibacter</taxon>
    </lineage>
</organism>
<sequence length="225" mass="24810">MDIDVTAILDKLKDGKSAKTKTSLDKLNETLNDYYAEGKRDFSITTIGRVSAEAGGVGYNSIRATANKHYRDLIEAWAAKAQTTTKKPPTTSPRASGQDYKLLERIDDTAVRALFGQIIRERDRYKSEANMLKNQTKIIIDKRPVSAPLTQSDSTIEMLPSLTGICSEGEKKALQSVCTDEWLEGLGFQANALGQVKDNLGQEILPRGFLTGLRKLLGEVDDGER</sequence>
<comment type="caution">
    <text evidence="1">The sequence shown here is derived from an EMBL/GenBank/DDBJ whole genome shotgun (WGS) entry which is preliminary data.</text>
</comment>
<dbReference type="HOGENOM" id="CLU_105727_0_0_6"/>
<dbReference type="InterPro" id="IPR048061">
    <property type="entry name" value="GmtX-like"/>
</dbReference>
<accession>A4ADN2</accession>
<reference evidence="1 2" key="1">
    <citation type="journal article" date="2007" name="Proc. Natl. Acad. Sci. U.S.A.">
        <title>Characterization of a marine gammaproteobacterium capable of aerobic anoxygenic photosynthesis.</title>
        <authorList>
            <person name="Fuchs B.M."/>
            <person name="Spring S."/>
            <person name="Teeling H."/>
            <person name="Quast C."/>
            <person name="Wulf J."/>
            <person name="Schattenhofer M."/>
            <person name="Yan S."/>
            <person name="Ferriera S."/>
            <person name="Johnson J."/>
            <person name="Glockner F.O."/>
            <person name="Amann R."/>
        </authorList>
    </citation>
    <scope>NUCLEOTIDE SEQUENCE [LARGE SCALE GENOMIC DNA]</scope>
    <source>
        <strain evidence="1">KT71</strain>
    </source>
</reference>
<dbReference type="Proteomes" id="UP000019205">
    <property type="component" value="Chromosome"/>
</dbReference>
<name>A4ADN2_9GAMM</name>
<dbReference type="NCBIfam" id="NF040692">
    <property type="entry name" value="recomb_assoc"/>
    <property type="match status" value="1"/>
</dbReference>
<protein>
    <submittedName>
        <fullName evidence="1">Uncharacterized protein</fullName>
    </submittedName>
</protein>
<dbReference type="RefSeq" id="WP_008294777.1">
    <property type="nucleotide sequence ID" value="NZ_CM002299.1"/>
</dbReference>
<reference evidence="1 2" key="2">
    <citation type="journal article" date="2009" name="PLoS ONE">
        <title>The photosynthetic apparatus and its regulation in the aerobic gammaproteobacterium Congregibacter litoralis gen. nov., sp. nov.</title>
        <authorList>
            <person name="Spring S."/>
            <person name="Lunsdorf H."/>
            <person name="Fuchs B.M."/>
            <person name="Tindall B.J."/>
        </authorList>
    </citation>
    <scope>NUCLEOTIDE SEQUENCE [LARGE SCALE GENOMIC DNA]</scope>
    <source>
        <strain evidence="1">KT71</strain>
    </source>
</reference>
<evidence type="ECO:0000313" key="2">
    <source>
        <dbReference type="Proteomes" id="UP000019205"/>
    </source>
</evidence>
<evidence type="ECO:0000313" key="1">
    <source>
        <dbReference type="EMBL" id="EAQ95921.1"/>
    </source>
</evidence>
<dbReference type="STRING" id="314285.KT71_11745"/>
<dbReference type="eggNOG" id="COG2267">
    <property type="taxonomic scope" value="Bacteria"/>
</dbReference>